<keyword evidence="4" id="KW-0378">Hydrolase</keyword>
<dbReference type="RefSeq" id="WP_216780196.1">
    <property type="nucleotide sequence ID" value="NZ_JAGXBR010000001.1"/>
</dbReference>
<reference evidence="4" key="1">
    <citation type="submission" date="2023-08" db="EMBL/GenBank/DDBJ databases">
        <authorList>
            <person name="Page C.A."/>
            <person name="Perez-Diaz I.M."/>
        </authorList>
    </citation>
    <scope>NUCLEOTIDE SEQUENCE</scope>
    <source>
        <strain evidence="4">7.8.46</strain>
    </source>
</reference>
<dbReference type="NCBIfam" id="TIGR01180">
    <property type="entry name" value="aman2_put"/>
    <property type="match status" value="1"/>
</dbReference>
<evidence type="ECO:0000313" key="5">
    <source>
        <dbReference type="Proteomes" id="UP001267003"/>
    </source>
</evidence>
<gene>
    <name evidence="4" type="ORF">RI536_07120</name>
</gene>
<dbReference type="GO" id="GO:0005829">
    <property type="term" value="C:cytosol"/>
    <property type="evidence" value="ECO:0007669"/>
    <property type="project" value="TreeGrafter"/>
</dbReference>
<dbReference type="GO" id="GO:0000224">
    <property type="term" value="F:peptide-N4-(N-acetyl-beta-glucosaminyl)asparagine amidase activity"/>
    <property type="evidence" value="ECO:0007669"/>
    <property type="project" value="TreeGrafter"/>
</dbReference>
<accession>A0AAW8VWV1</accession>
<dbReference type="InterPro" id="IPR012939">
    <property type="entry name" value="Glyco_hydro_92"/>
</dbReference>
<feature type="domain" description="Glycosyl hydrolase family 92 N-terminal" evidence="3">
    <location>
        <begin position="6"/>
        <end position="201"/>
    </location>
</feature>
<dbReference type="InterPro" id="IPR005887">
    <property type="entry name" value="GH92_a_mannosidase_put"/>
</dbReference>
<dbReference type="Pfam" id="PF17678">
    <property type="entry name" value="Glyco_hydro_92N"/>
    <property type="match status" value="1"/>
</dbReference>
<evidence type="ECO:0000256" key="1">
    <source>
        <dbReference type="SAM" id="MobiDB-lite"/>
    </source>
</evidence>
<dbReference type="PANTHER" id="PTHR12143">
    <property type="entry name" value="PEPTIDE N-GLYCANASE PNGASE -RELATED"/>
    <property type="match status" value="1"/>
</dbReference>
<protein>
    <submittedName>
        <fullName evidence="4">GH92 family glycosyl hydrolase</fullName>
        <ecNumber evidence="4">3.2.1.-</ecNumber>
    </submittedName>
</protein>
<dbReference type="InterPro" id="IPR050883">
    <property type="entry name" value="PNGase"/>
</dbReference>
<evidence type="ECO:0000259" key="3">
    <source>
        <dbReference type="Pfam" id="PF17678"/>
    </source>
</evidence>
<keyword evidence="4" id="KW-0326">Glycosidase</keyword>
<dbReference type="Pfam" id="PF07971">
    <property type="entry name" value="Glyco_hydro_92"/>
    <property type="match status" value="1"/>
</dbReference>
<sequence length="717" mass="80761">MKIDQIDTRQGTANRPQRSNGNCLPYSGVPFGMNYFTVQTNGSEGAWFFQPDTPRFEGIRLTHQPSPWIGDYCHLLLMGVQWQDPENRPDFSGNYRPSEATFNAHHLAIYDDHFNVQTELVPSTYGAIIRYDFQQLERAHHGLMIQLPDQGGFKYMTTGVQIAVSDYHGGEDPNLTMYIELTIPGFDPASSGYYDDQNGWHQVTTGDGHQLTLLLATTHETIDCHLATSYISAEQGHLNLSRLSAADLTSLKNVSAAQWNDYLSRVTIQDHHPALVQTFYTCLYRLFLFPQRFYELDQDNQPIHYDTKARTAKPGLLYTNNGFWDTAKTVYGLFSILAPELLPRFLQGFLTSYQETGFLPRWLAPDERGMMPGNLVDSIIAESARKGIALDLMPELLAAMRDSDSNPAQSERYGRQGSDDYERLGYIPADKYPESVNWTQDYSYSDYCIGQVADVLDDTAVADTYWKRSKRYLNLLDAESGFLRPKNSDGQFKEPFVPDRWGSDYTEGSAWQNSYSAFHDIPGLIAALGGAERFDAQLTALCNTQPSYHVGGYQMVIHEMSEMAAIDYGQLAISNQPSFHLPYLFSYAGHPEKTQVLIKQLRKLFDASTTGFPGDEDNGSMAGWFIFACLGFYPVSPADATYVLGIPAFDHVTLHLADHDIQLNTANNHDHNNFVQHVALNGHDYSQQMITHQQLINSTTIDVRLGLVPNHSTTDNH</sequence>
<name>A0AAW8VWV1_LACPE</name>
<dbReference type="InterPro" id="IPR041371">
    <property type="entry name" value="GH92_N"/>
</dbReference>
<dbReference type="AlphaFoldDB" id="A0AAW8VWV1"/>
<dbReference type="Proteomes" id="UP001267003">
    <property type="component" value="Unassembled WGS sequence"/>
</dbReference>
<comment type="caution">
    <text evidence="4">The sequence shown here is derived from an EMBL/GenBank/DDBJ whole genome shotgun (WGS) entry which is preliminary data.</text>
</comment>
<feature type="domain" description="Glycosyl hydrolase family 92" evidence="2">
    <location>
        <begin position="245"/>
        <end position="706"/>
    </location>
</feature>
<dbReference type="GO" id="GO:0016798">
    <property type="term" value="F:hydrolase activity, acting on glycosyl bonds"/>
    <property type="evidence" value="ECO:0007669"/>
    <property type="project" value="UniProtKB-KW"/>
</dbReference>
<feature type="compositionally biased region" description="Polar residues" evidence="1">
    <location>
        <begin position="8"/>
        <end position="21"/>
    </location>
</feature>
<organism evidence="4 5">
    <name type="scientific">Lactiplantibacillus pentosus</name>
    <name type="common">Lactobacillus pentosus</name>
    <dbReference type="NCBI Taxonomy" id="1589"/>
    <lineage>
        <taxon>Bacteria</taxon>
        <taxon>Bacillati</taxon>
        <taxon>Bacillota</taxon>
        <taxon>Bacilli</taxon>
        <taxon>Lactobacillales</taxon>
        <taxon>Lactobacillaceae</taxon>
        <taxon>Lactiplantibacillus</taxon>
    </lineage>
</organism>
<evidence type="ECO:0000259" key="2">
    <source>
        <dbReference type="Pfam" id="PF07971"/>
    </source>
</evidence>
<dbReference type="EMBL" id="JAVLAQ010000001">
    <property type="protein sequence ID" value="MDT6989875.1"/>
    <property type="molecule type" value="Genomic_DNA"/>
</dbReference>
<evidence type="ECO:0000313" key="4">
    <source>
        <dbReference type="EMBL" id="MDT6989875.1"/>
    </source>
</evidence>
<dbReference type="EC" id="3.2.1.-" evidence="4"/>
<proteinExistence type="predicted"/>
<dbReference type="PANTHER" id="PTHR12143:SF43">
    <property type="entry name" value="PUTATIVE-RELATED"/>
    <property type="match status" value="1"/>
</dbReference>
<feature type="region of interest" description="Disordered" evidence="1">
    <location>
        <begin position="1"/>
        <end position="21"/>
    </location>
</feature>
<dbReference type="GO" id="GO:0006516">
    <property type="term" value="P:glycoprotein catabolic process"/>
    <property type="evidence" value="ECO:0007669"/>
    <property type="project" value="TreeGrafter"/>
</dbReference>